<evidence type="ECO:0000313" key="2">
    <source>
        <dbReference type="EMBL" id="CAJ0785199.1"/>
    </source>
</evidence>
<organism evidence="2 3">
    <name type="scientific">Ralstonia condita</name>
    <dbReference type="NCBI Taxonomy" id="3058600"/>
    <lineage>
        <taxon>Bacteria</taxon>
        <taxon>Pseudomonadati</taxon>
        <taxon>Pseudomonadota</taxon>
        <taxon>Betaproteobacteria</taxon>
        <taxon>Burkholderiales</taxon>
        <taxon>Burkholderiaceae</taxon>
        <taxon>Ralstonia</taxon>
    </lineage>
</organism>
<evidence type="ECO:0000313" key="3">
    <source>
        <dbReference type="Proteomes" id="UP001189616"/>
    </source>
</evidence>
<dbReference type="Proteomes" id="UP001189616">
    <property type="component" value="Unassembled WGS sequence"/>
</dbReference>
<accession>A0ABN9IQ18</accession>
<protein>
    <recommendedName>
        <fullName evidence="4">DUF3005 domain-containing protein</fullName>
    </recommendedName>
</protein>
<reference evidence="2 3" key="1">
    <citation type="submission" date="2023-07" db="EMBL/GenBank/DDBJ databases">
        <authorList>
            <person name="Peeters C."/>
        </authorList>
    </citation>
    <scope>NUCLEOTIDE SEQUENCE [LARGE SCALE GENOMIC DNA]</scope>
    <source>
        <strain evidence="2 3">LMG 7141</strain>
    </source>
</reference>
<proteinExistence type="predicted"/>
<feature type="compositionally biased region" description="Basic and acidic residues" evidence="1">
    <location>
        <begin position="63"/>
        <end position="72"/>
    </location>
</feature>
<feature type="region of interest" description="Disordered" evidence="1">
    <location>
        <begin position="88"/>
        <end position="111"/>
    </location>
</feature>
<dbReference type="Pfam" id="PF11448">
    <property type="entry name" value="DUF3005"/>
    <property type="match status" value="1"/>
</dbReference>
<evidence type="ECO:0000256" key="1">
    <source>
        <dbReference type="SAM" id="MobiDB-lite"/>
    </source>
</evidence>
<comment type="caution">
    <text evidence="2">The sequence shown here is derived from an EMBL/GenBank/DDBJ whole genome shotgun (WGS) entry which is preliminary data.</text>
</comment>
<dbReference type="RefSeq" id="WP_012430665.1">
    <property type="nucleotide sequence ID" value="NZ_CATYWO010000002.1"/>
</dbReference>
<gene>
    <name evidence="2" type="ORF">LMG7141_01612</name>
</gene>
<feature type="region of interest" description="Disordered" evidence="1">
    <location>
        <begin position="1"/>
        <end position="72"/>
    </location>
</feature>
<sequence length="151" mass="16336">MHNAEHNAAQPQPDEPVTRQPEQAKLTEEPPDTPHGDPVVRAARRIRSVDAAGTEASDNTIDTDGKGLEAAKDRSHWHDNVIYSNASLVNTHPEPDPEAPIAGVDSRRSQGQPTIATVAGHHVVHRGVVNETVRNGTRAAQRFALEDDESV</sequence>
<evidence type="ECO:0008006" key="4">
    <source>
        <dbReference type="Google" id="ProtNLM"/>
    </source>
</evidence>
<dbReference type="EMBL" id="CATYWO010000002">
    <property type="protein sequence ID" value="CAJ0785199.1"/>
    <property type="molecule type" value="Genomic_DNA"/>
</dbReference>
<feature type="compositionally biased region" description="Basic and acidic residues" evidence="1">
    <location>
        <begin position="25"/>
        <end position="35"/>
    </location>
</feature>
<keyword evidence="3" id="KW-1185">Reference proteome</keyword>
<dbReference type="InterPro" id="IPR021551">
    <property type="entry name" value="DUF3005"/>
</dbReference>
<name>A0ABN9IQ18_9RALS</name>